<feature type="coiled-coil region" evidence="1">
    <location>
        <begin position="242"/>
        <end position="276"/>
    </location>
</feature>
<evidence type="ECO:0000259" key="2">
    <source>
        <dbReference type="SMART" id="SM00880"/>
    </source>
</evidence>
<gene>
    <name evidence="3" type="ORF">L6773_06780</name>
</gene>
<evidence type="ECO:0000313" key="3">
    <source>
        <dbReference type="EMBL" id="MCG2588265.1"/>
    </source>
</evidence>
<sequence length="295" mass="34080">MISKIETKNSSIPSKELLSIFKNTKQEIKQLADEAPDQLVESVHLIRKRLKFLRAFVKLTQFCSNEHNYKPSNYILRDTGRTVSDCRDAHVRGMLLEEFSKNELTKNLVDELAEINDSVTRKIETNLLSGRPVFDEINTNISSVELNDYFESLDPDANCLIDGLALGYKKSYHAFHSELKSHEADLLHEWRKRTKDLQYQLEALLTSFPDQIPITYNDVCELCEKLGRINDLFMFLEWLDSIEESVEEKNQINNLKSALNRELKRLEEQADAMGSSIFSLNPVDFSESLNDQLEL</sequence>
<organism evidence="3 4">
    <name type="scientific">Rhodohalobacter sulfatireducens</name>
    <dbReference type="NCBI Taxonomy" id="2911366"/>
    <lineage>
        <taxon>Bacteria</taxon>
        <taxon>Pseudomonadati</taxon>
        <taxon>Balneolota</taxon>
        <taxon>Balneolia</taxon>
        <taxon>Balneolales</taxon>
        <taxon>Balneolaceae</taxon>
        <taxon>Rhodohalobacter</taxon>
    </lineage>
</organism>
<dbReference type="PANTHER" id="PTHR39339:SF1">
    <property type="entry name" value="CHAD DOMAIN-CONTAINING PROTEIN"/>
    <property type="match status" value="1"/>
</dbReference>
<dbReference type="InterPro" id="IPR038186">
    <property type="entry name" value="CHAD_dom_sf"/>
</dbReference>
<dbReference type="Proteomes" id="UP001165366">
    <property type="component" value="Unassembled WGS sequence"/>
</dbReference>
<name>A0ABS9KBN0_9BACT</name>
<accession>A0ABS9KBN0</accession>
<dbReference type="SMART" id="SM00880">
    <property type="entry name" value="CHAD"/>
    <property type="match status" value="1"/>
</dbReference>
<keyword evidence="1" id="KW-0175">Coiled coil</keyword>
<dbReference type="Gene3D" id="1.40.20.10">
    <property type="entry name" value="CHAD domain"/>
    <property type="match status" value="1"/>
</dbReference>
<dbReference type="PANTHER" id="PTHR39339">
    <property type="entry name" value="SLR1444 PROTEIN"/>
    <property type="match status" value="1"/>
</dbReference>
<reference evidence="3" key="1">
    <citation type="submission" date="2022-01" db="EMBL/GenBank/DDBJ databases">
        <authorList>
            <person name="Wang Y."/>
        </authorList>
    </citation>
    <scope>NUCLEOTIDE SEQUENCE</scope>
    <source>
        <strain evidence="3">WB101</strain>
    </source>
</reference>
<evidence type="ECO:0000256" key="1">
    <source>
        <dbReference type="SAM" id="Coils"/>
    </source>
</evidence>
<dbReference type="Pfam" id="PF05235">
    <property type="entry name" value="CHAD"/>
    <property type="match status" value="1"/>
</dbReference>
<dbReference type="EMBL" id="JAKLWS010000006">
    <property type="protein sequence ID" value="MCG2588265.1"/>
    <property type="molecule type" value="Genomic_DNA"/>
</dbReference>
<keyword evidence="4" id="KW-1185">Reference proteome</keyword>
<protein>
    <submittedName>
        <fullName evidence="3">CHAD domain-containing protein</fullName>
    </submittedName>
</protein>
<reference evidence="3" key="2">
    <citation type="submission" date="2024-05" db="EMBL/GenBank/DDBJ databases">
        <title>Rhodohalobacter halophilus gen. nov., sp. nov., a moderately halophilic member of the family Balneolaceae.</title>
        <authorList>
            <person name="Xia J."/>
        </authorList>
    </citation>
    <scope>NUCLEOTIDE SEQUENCE</scope>
    <source>
        <strain evidence="3">WB101</strain>
    </source>
</reference>
<comment type="caution">
    <text evidence="3">The sequence shown here is derived from an EMBL/GenBank/DDBJ whole genome shotgun (WGS) entry which is preliminary data.</text>
</comment>
<evidence type="ECO:0000313" key="4">
    <source>
        <dbReference type="Proteomes" id="UP001165366"/>
    </source>
</evidence>
<dbReference type="RefSeq" id="WP_237853108.1">
    <property type="nucleotide sequence ID" value="NZ_JAKLWS010000006.1"/>
</dbReference>
<proteinExistence type="predicted"/>
<dbReference type="InterPro" id="IPR007899">
    <property type="entry name" value="CHAD_dom"/>
</dbReference>
<feature type="domain" description="CHAD" evidence="2">
    <location>
        <begin position="20"/>
        <end position="273"/>
    </location>
</feature>